<reference evidence="2" key="2">
    <citation type="submission" date="2020-07" db="EMBL/GenBank/DDBJ databases">
        <authorList>
            <person name="Vera ALvarez R."/>
            <person name="Arias-Moreno D.M."/>
            <person name="Jimenez-Jacinto V."/>
            <person name="Jimenez-Bremont J.F."/>
            <person name="Swaminathan K."/>
            <person name="Moose S.P."/>
            <person name="Guerrero-Gonzalez M.L."/>
            <person name="Marino-Ramirez L."/>
            <person name="Landsman D."/>
            <person name="Rodriguez-Kessler M."/>
            <person name="Delgado-Sanchez P."/>
        </authorList>
    </citation>
    <scope>NUCLEOTIDE SEQUENCE</scope>
    <source>
        <tissue evidence="2">Cladode</tissue>
    </source>
</reference>
<protein>
    <recommendedName>
        <fullName evidence="3">Secreted protein</fullName>
    </recommendedName>
</protein>
<evidence type="ECO:0000313" key="2">
    <source>
        <dbReference type="EMBL" id="MBA4648114.1"/>
    </source>
</evidence>
<organism evidence="2">
    <name type="scientific">Opuntia streptacantha</name>
    <name type="common">Prickly pear cactus</name>
    <name type="synonym">Opuntia cardona</name>
    <dbReference type="NCBI Taxonomy" id="393608"/>
    <lineage>
        <taxon>Eukaryota</taxon>
        <taxon>Viridiplantae</taxon>
        <taxon>Streptophyta</taxon>
        <taxon>Embryophyta</taxon>
        <taxon>Tracheophyta</taxon>
        <taxon>Spermatophyta</taxon>
        <taxon>Magnoliopsida</taxon>
        <taxon>eudicotyledons</taxon>
        <taxon>Gunneridae</taxon>
        <taxon>Pentapetalae</taxon>
        <taxon>Caryophyllales</taxon>
        <taxon>Cactineae</taxon>
        <taxon>Cactaceae</taxon>
        <taxon>Opuntioideae</taxon>
        <taxon>Opuntia</taxon>
    </lineage>
</organism>
<reference evidence="2" key="1">
    <citation type="journal article" date="2013" name="J. Plant Res.">
        <title>Effect of fungi and light on seed germination of three Opuntia species from semiarid lands of central Mexico.</title>
        <authorList>
            <person name="Delgado-Sanchez P."/>
            <person name="Jimenez-Bremont J.F."/>
            <person name="Guerrero-Gonzalez Mde L."/>
            <person name="Flores J."/>
        </authorList>
    </citation>
    <scope>NUCLEOTIDE SEQUENCE</scope>
    <source>
        <tissue evidence="2">Cladode</tissue>
    </source>
</reference>
<dbReference type="AlphaFoldDB" id="A0A7C8ZPF9"/>
<name>A0A7C8ZPF9_OPUST</name>
<keyword evidence="1" id="KW-0732">Signal</keyword>
<feature type="signal peptide" evidence="1">
    <location>
        <begin position="1"/>
        <end position="20"/>
    </location>
</feature>
<accession>A0A7C8ZPF9</accession>
<dbReference type="EMBL" id="GISG01154282">
    <property type="protein sequence ID" value="MBA4648114.1"/>
    <property type="molecule type" value="Transcribed_RNA"/>
</dbReference>
<proteinExistence type="predicted"/>
<evidence type="ECO:0000256" key="1">
    <source>
        <dbReference type="SAM" id="SignalP"/>
    </source>
</evidence>
<feature type="chain" id="PRO_5028369872" description="Secreted protein" evidence="1">
    <location>
        <begin position="21"/>
        <end position="110"/>
    </location>
</feature>
<evidence type="ECO:0008006" key="3">
    <source>
        <dbReference type="Google" id="ProtNLM"/>
    </source>
</evidence>
<sequence>MSLKFHVFIYLISWIPYQTACKTQTSQFLLHTMHAAAASVVSSTADSIFFSTIPASSKPQEAYFLLGRFFLPVIQNHRFFSCTANSIFFYIISHRKLFFSRTNSSCLDPS</sequence>